<comment type="caution">
    <text evidence="1">The sequence shown here is derived from an EMBL/GenBank/DDBJ whole genome shotgun (WGS) entry which is preliminary data.</text>
</comment>
<evidence type="ECO:0000313" key="1">
    <source>
        <dbReference type="EMBL" id="KAH3869455.1"/>
    </source>
</evidence>
<organism evidence="1 2">
    <name type="scientific">Dreissena polymorpha</name>
    <name type="common">Zebra mussel</name>
    <name type="synonym">Mytilus polymorpha</name>
    <dbReference type="NCBI Taxonomy" id="45954"/>
    <lineage>
        <taxon>Eukaryota</taxon>
        <taxon>Metazoa</taxon>
        <taxon>Spiralia</taxon>
        <taxon>Lophotrochozoa</taxon>
        <taxon>Mollusca</taxon>
        <taxon>Bivalvia</taxon>
        <taxon>Autobranchia</taxon>
        <taxon>Heteroconchia</taxon>
        <taxon>Euheterodonta</taxon>
        <taxon>Imparidentia</taxon>
        <taxon>Neoheterodontei</taxon>
        <taxon>Myida</taxon>
        <taxon>Dreissenoidea</taxon>
        <taxon>Dreissenidae</taxon>
        <taxon>Dreissena</taxon>
    </lineage>
</organism>
<name>A0A9D4M442_DREPO</name>
<reference evidence="1" key="2">
    <citation type="submission" date="2020-11" db="EMBL/GenBank/DDBJ databases">
        <authorList>
            <person name="McCartney M.A."/>
            <person name="Auch B."/>
            <person name="Kono T."/>
            <person name="Mallez S."/>
            <person name="Becker A."/>
            <person name="Gohl D.M."/>
            <person name="Silverstein K.A.T."/>
            <person name="Koren S."/>
            <person name="Bechman K.B."/>
            <person name="Herman A."/>
            <person name="Abrahante J.E."/>
            <person name="Garbe J."/>
        </authorList>
    </citation>
    <scope>NUCLEOTIDE SEQUENCE</scope>
    <source>
        <strain evidence="1">Duluth1</strain>
        <tissue evidence="1">Whole animal</tissue>
    </source>
</reference>
<proteinExistence type="predicted"/>
<keyword evidence="2" id="KW-1185">Reference proteome</keyword>
<dbReference type="Proteomes" id="UP000828390">
    <property type="component" value="Unassembled WGS sequence"/>
</dbReference>
<evidence type="ECO:0000313" key="2">
    <source>
        <dbReference type="Proteomes" id="UP000828390"/>
    </source>
</evidence>
<dbReference type="AlphaFoldDB" id="A0A9D4M442"/>
<accession>A0A9D4M442</accession>
<dbReference type="EMBL" id="JAIWYP010000002">
    <property type="protein sequence ID" value="KAH3869455.1"/>
    <property type="molecule type" value="Genomic_DNA"/>
</dbReference>
<reference evidence="1" key="1">
    <citation type="journal article" date="2019" name="bioRxiv">
        <title>The Genome of the Zebra Mussel, Dreissena polymorpha: A Resource for Invasive Species Research.</title>
        <authorList>
            <person name="McCartney M.A."/>
            <person name="Auch B."/>
            <person name="Kono T."/>
            <person name="Mallez S."/>
            <person name="Zhang Y."/>
            <person name="Obille A."/>
            <person name="Becker A."/>
            <person name="Abrahante J.E."/>
            <person name="Garbe J."/>
            <person name="Badalamenti J.P."/>
            <person name="Herman A."/>
            <person name="Mangelson H."/>
            <person name="Liachko I."/>
            <person name="Sullivan S."/>
            <person name="Sone E.D."/>
            <person name="Koren S."/>
            <person name="Silverstein K.A.T."/>
            <person name="Beckman K.B."/>
            <person name="Gohl D.M."/>
        </authorList>
    </citation>
    <scope>NUCLEOTIDE SEQUENCE</scope>
    <source>
        <strain evidence="1">Duluth1</strain>
        <tissue evidence="1">Whole animal</tissue>
    </source>
</reference>
<protein>
    <submittedName>
        <fullName evidence="1">Uncharacterized protein</fullName>
    </submittedName>
</protein>
<sequence>MTSDSFTTLTACNDKKNTQISLETYLQEMEMERIEYQEMPKDSALDYSSA</sequence>
<gene>
    <name evidence="1" type="ORF">DPMN_032624</name>
</gene>